<reference evidence="3 4" key="1">
    <citation type="submission" date="2014-06" db="EMBL/GenBank/DDBJ databases">
        <title>Draft genome sequence of iron oxidizing acidophile Leptospirillum ferriphilum DSM14647.</title>
        <authorList>
            <person name="Cardenas J.P."/>
            <person name="Lazcano M."/>
            <person name="Ossandon F.J."/>
            <person name="Corbett M."/>
            <person name="Holmes D.S."/>
            <person name="Watkin E."/>
        </authorList>
    </citation>
    <scope>NUCLEOTIDE SEQUENCE [LARGE SCALE GENOMIC DNA]</scope>
    <source>
        <strain evidence="3 4">DSM 14647</strain>
    </source>
</reference>
<dbReference type="Gene3D" id="2.60.200.40">
    <property type="match status" value="1"/>
</dbReference>
<protein>
    <submittedName>
        <fullName evidence="3">Transcription regulator</fullName>
    </submittedName>
</protein>
<feature type="domain" description="DAGKc" evidence="2">
    <location>
        <begin position="1"/>
        <end position="66"/>
    </location>
</feature>
<dbReference type="Pfam" id="PF00781">
    <property type="entry name" value="DAGK_cat"/>
    <property type="match status" value="1"/>
</dbReference>
<dbReference type="InterPro" id="IPR016064">
    <property type="entry name" value="NAD/diacylglycerol_kinase_sf"/>
</dbReference>
<name>A0A094X4I6_9BACT</name>
<dbReference type="GO" id="GO:0016301">
    <property type="term" value="F:kinase activity"/>
    <property type="evidence" value="ECO:0007669"/>
    <property type="project" value="InterPro"/>
</dbReference>
<dbReference type="Proteomes" id="UP000029452">
    <property type="component" value="Unassembled WGS sequence"/>
</dbReference>
<evidence type="ECO:0000313" key="4">
    <source>
        <dbReference type="Proteomes" id="UP000029452"/>
    </source>
</evidence>
<sequence>MGGGDGTIHHLLQLDLLPDCPVAMVPLGTANVLSYHLRGKQDFSFYSDRSPLFPVPVRLGEASGRFFLLMAGIGFDGRAAEKVNPRTKRFLGSLAYPLAAFSTFACGPGAPVSLSFQRAGVSLETKKTPWAVLRRFPFYYPPFPAHEEAGMSDHAFRLDLFTGENRRDLFFFFLGAALGKTGRFWRRESFRIEKLSLLEGSPGQMDGESTFFLRTSISVSSRSLTLLFSEKGLRRTGLPKPGQHTSGKSDGSL</sequence>
<feature type="compositionally biased region" description="Polar residues" evidence="1">
    <location>
        <begin position="243"/>
        <end position="253"/>
    </location>
</feature>
<dbReference type="PATRIC" id="fig|178606.4.peg.1695"/>
<dbReference type="Gene3D" id="3.40.50.10330">
    <property type="entry name" value="Probable inorganic polyphosphate/atp-NAD kinase, domain 1"/>
    <property type="match status" value="1"/>
</dbReference>
<evidence type="ECO:0000259" key="2">
    <source>
        <dbReference type="PROSITE" id="PS50146"/>
    </source>
</evidence>
<dbReference type="PROSITE" id="PS50146">
    <property type="entry name" value="DAGK"/>
    <property type="match status" value="1"/>
</dbReference>
<evidence type="ECO:0000256" key="1">
    <source>
        <dbReference type="SAM" id="MobiDB-lite"/>
    </source>
</evidence>
<organism evidence="3 4">
    <name type="scientific">Leptospirillum ferriphilum</name>
    <dbReference type="NCBI Taxonomy" id="178606"/>
    <lineage>
        <taxon>Bacteria</taxon>
        <taxon>Pseudomonadati</taxon>
        <taxon>Nitrospirota</taxon>
        <taxon>Nitrospiria</taxon>
        <taxon>Nitrospirales</taxon>
        <taxon>Nitrospiraceae</taxon>
        <taxon>Leptospirillum</taxon>
    </lineage>
</organism>
<feature type="region of interest" description="Disordered" evidence="1">
    <location>
        <begin position="234"/>
        <end position="253"/>
    </location>
</feature>
<dbReference type="InterPro" id="IPR001206">
    <property type="entry name" value="Diacylglycerol_kinase_cat_dom"/>
</dbReference>
<comment type="caution">
    <text evidence="3">The sequence shown here is derived from an EMBL/GenBank/DDBJ whole genome shotgun (WGS) entry which is preliminary data.</text>
</comment>
<dbReference type="AlphaFoldDB" id="A0A094X4I6"/>
<dbReference type="InterPro" id="IPR017438">
    <property type="entry name" value="ATP-NAD_kinase_N"/>
</dbReference>
<gene>
    <name evidence="3" type="ORF">LptCag_0097</name>
</gene>
<dbReference type="SUPFAM" id="SSF111331">
    <property type="entry name" value="NAD kinase/diacylglycerol kinase-like"/>
    <property type="match status" value="1"/>
</dbReference>
<accession>A0A094X4I6</accession>
<proteinExistence type="predicted"/>
<dbReference type="EMBL" id="JPGK01000006">
    <property type="protein sequence ID" value="KGA93484.1"/>
    <property type="molecule type" value="Genomic_DNA"/>
</dbReference>
<evidence type="ECO:0000313" key="3">
    <source>
        <dbReference type="EMBL" id="KGA93484.1"/>
    </source>
</evidence>